<accession>A0A6A6M645</accession>
<proteinExistence type="inferred from homology"/>
<dbReference type="PANTHER" id="PTHR24296">
    <property type="entry name" value="CYTOCHROME P450"/>
    <property type="match status" value="1"/>
</dbReference>
<dbReference type="InterPro" id="IPR002401">
    <property type="entry name" value="Cyt_P450_E_grp-I"/>
</dbReference>
<comment type="similarity">
    <text evidence="2">Belongs to the cytochrome P450 family.</text>
</comment>
<evidence type="ECO:0000256" key="1">
    <source>
        <dbReference type="ARBA" id="ARBA00001971"/>
    </source>
</evidence>
<sequence length="234" mass="26897">MGFSILDSDTWRAQRRIFTLCLEKEVRACCRDQFEAEDLTGSISSSGNFSDEVDLQDVFQRFTFDNICQLVIGFDPNSLSVEFPQIPYQKAFDDFARAGKDSVGAALVWIFWVVATHPDVEQKILEEIKANLGAETGEQWRVFSIEEVRKLVYLHAVICEVLRLYPPVPFEHKVSIEEDTLPSGHKVPRNMRILFSLYSMGRLEEIWGKDCLEFKPERWISEGEESNKCLLTSS</sequence>
<dbReference type="EMBL" id="JAAGAX010000006">
    <property type="protein sequence ID" value="KAF2309120.1"/>
    <property type="molecule type" value="Genomic_DNA"/>
</dbReference>
<dbReference type="Pfam" id="PF00067">
    <property type="entry name" value="p450"/>
    <property type="match status" value="1"/>
</dbReference>
<dbReference type="Proteomes" id="UP000467840">
    <property type="component" value="Chromosome 14"/>
</dbReference>
<reference evidence="8 9" key="1">
    <citation type="journal article" date="2020" name="Mol. Plant">
        <title>The Chromosome-Based Rubber Tree Genome Provides New Insights into Spurge Genome Evolution and Rubber Biosynthesis.</title>
        <authorList>
            <person name="Liu J."/>
            <person name="Shi C."/>
            <person name="Shi C.C."/>
            <person name="Li W."/>
            <person name="Zhang Q.J."/>
            <person name="Zhang Y."/>
            <person name="Li K."/>
            <person name="Lu H.F."/>
            <person name="Shi C."/>
            <person name="Zhu S.T."/>
            <person name="Xiao Z.Y."/>
            <person name="Nan H."/>
            <person name="Yue Y."/>
            <person name="Zhu X.G."/>
            <person name="Wu Y."/>
            <person name="Hong X.N."/>
            <person name="Fan G.Y."/>
            <person name="Tong Y."/>
            <person name="Zhang D."/>
            <person name="Mao C.L."/>
            <person name="Liu Y.L."/>
            <person name="Hao S.J."/>
            <person name="Liu W.Q."/>
            <person name="Lv M.Q."/>
            <person name="Zhang H.B."/>
            <person name="Liu Y."/>
            <person name="Hu-Tang G.R."/>
            <person name="Wang J.P."/>
            <person name="Wang J.H."/>
            <person name="Sun Y.H."/>
            <person name="Ni S.B."/>
            <person name="Chen W.B."/>
            <person name="Zhang X.C."/>
            <person name="Jiao Y.N."/>
            <person name="Eichler E.E."/>
            <person name="Li G.H."/>
            <person name="Liu X."/>
            <person name="Gao L.Z."/>
        </authorList>
    </citation>
    <scope>NUCLEOTIDE SEQUENCE [LARGE SCALE GENOMIC DNA]</scope>
    <source>
        <strain evidence="9">cv. GT1</strain>
        <tissue evidence="8">Leaf</tissue>
    </source>
</reference>
<keyword evidence="7" id="KW-0503">Monooxygenase</keyword>
<dbReference type="Gene3D" id="1.10.630.10">
    <property type="entry name" value="Cytochrome P450"/>
    <property type="match status" value="2"/>
</dbReference>
<keyword evidence="3" id="KW-0349">Heme</keyword>
<comment type="cofactor">
    <cofactor evidence="1">
        <name>heme</name>
        <dbReference type="ChEBI" id="CHEBI:30413"/>
    </cofactor>
</comment>
<dbReference type="GO" id="GO:0016705">
    <property type="term" value="F:oxidoreductase activity, acting on paired donors, with incorporation or reduction of molecular oxygen"/>
    <property type="evidence" value="ECO:0007669"/>
    <property type="project" value="InterPro"/>
</dbReference>
<evidence type="ECO:0000256" key="4">
    <source>
        <dbReference type="ARBA" id="ARBA00022723"/>
    </source>
</evidence>
<keyword evidence="5" id="KW-0560">Oxidoreductase</keyword>
<dbReference type="SUPFAM" id="SSF48264">
    <property type="entry name" value="Cytochrome P450"/>
    <property type="match status" value="1"/>
</dbReference>
<keyword evidence="6" id="KW-0408">Iron</keyword>
<keyword evidence="9" id="KW-1185">Reference proteome</keyword>
<name>A0A6A6M645_HEVBR</name>
<gene>
    <name evidence="8" type="ORF">GH714_000658</name>
</gene>
<evidence type="ECO:0000256" key="5">
    <source>
        <dbReference type="ARBA" id="ARBA00023002"/>
    </source>
</evidence>
<dbReference type="InterPro" id="IPR036396">
    <property type="entry name" value="Cyt_P450_sf"/>
</dbReference>
<evidence type="ECO:0000256" key="2">
    <source>
        <dbReference type="ARBA" id="ARBA00010617"/>
    </source>
</evidence>
<dbReference type="PRINTS" id="PR00463">
    <property type="entry name" value="EP450I"/>
</dbReference>
<evidence type="ECO:0000256" key="6">
    <source>
        <dbReference type="ARBA" id="ARBA00023004"/>
    </source>
</evidence>
<keyword evidence="4" id="KW-0479">Metal-binding</keyword>
<dbReference type="AlphaFoldDB" id="A0A6A6M645"/>
<dbReference type="InterPro" id="IPR001128">
    <property type="entry name" value="Cyt_P450"/>
</dbReference>
<dbReference type="GO" id="GO:0020037">
    <property type="term" value="F:heme binding"/>
    <property type="evidence" value="ECO:0007669"/>
    <property type="project" value="InterPro"/>
</dbReference>
<comment type="caution">
    <text evidence="8">The sequence shown here is derived from an EMBL/GenBank/DDBJ whole genome shotgun (WGS) entry which is preliminary data.</text>
</comment>
<evidence type="ECO:0000313" key="9">
    <source>
        <dbReference type="Proteomes" id="UP000467840"/>
    </source>
</evidence>
<evidence type="ECO:0000256" key="7">
    <source>
        <dbReference type="ARBA" id="ARBA00023033"/>
    </source>
</evidence>
<organism evidence="8 9">
    <name type="scientific">Hevea brasiliensis</name>
    <name type="common">Para rubber tree</name>
    <name type="synonym">Siphonia brasiliensis</name>
    <dbReference type="NCBI Taxonomy" id="3981"/>
    <lineage>
        <taxon>Eukaryota</taxon>
        <taxon>Viridiplantae</taxon>
        <taxon>Streptophyta</taxon>
        <taxon>Embryophyta</taxon>
        <taxon>Tracheophyta</taxon>
        <taxon>Spermatophyta</taxon>
        <taxon>Magnoliopsida</taxon>
        <taxon>eudicotyledons</taxon>
        <taxon>Gunneridae</taxon>
        <taxon>Pentapetalae</taxon>
        <taxon>rosids</taxon>
        <taxon>fabids</taxon>
        <taxon>Malpighiales</taxon>
        <taxon>Euphorbiaceae</taxon>
        <taxon>Crotonoideae</taxon>
        <taxon>Micrandreae</taxon>
        <taxon>Hevea</taxon>
    </lineage>
</organism>
<evidence type="ECO:0008006" key="10">
    <source>
        <dbReference type="Google" id="ProtNLM"/>
    </source>
</evidence>
<dbReference type="GO" id="GO:0005506">
    <property type="term" value="F:iron ion binding"/>
    <property type="evidence" value="ECO:0007669"/>
    <property type="project" value="InterPro"/>
</dbReference>
<evidence type="ECO:0000313" key="8">
    <source>
        <dbReference type="EMBL" id="KAF2309120.1"/>
    </source>
</evidence>
<evidence type="ECO:0000256" key="3">
    <source>
        <dbReference type="ARBA" id="ARBA00022617"/>
    </source>
</evidence>
<dbReference type="GO" id="GO:0004497">
    <property type="term" value="F:monooxygenase activity"/>
    <property type="evidence" value="ECO:0007669"/>
    <property type="project" value="UniProtKB-KW"/>
</dbReference>
<protein>
    <recommendedName>
        <fullName evidence="10">Cytochrome P450</fullName>
    </recommendedName>
</protein>